<feature type="transmembrane region" description="Helical" evidence="7">
    <location>
        <begin position="137"/>
        <end position="159"/>
    </location>
</feature>
<keyword evidence="10" id="KW-1185">Reference proteome</keyword>
<reference evidence="9 10" key="1">
    <citation type="journal article" date="2011" name="PLoS Genet.">
        <title>Comparative genomic analysis of human fungal pathogens causing paracoccidioidomycosis.</title>
        <authorList>
            <person name="Desjardins C.A."/>
            <person name="Champion M.D."/>
            <person name="Holder J.W."/>
            <person name="Muszewska A."/>
            <person name="Goldberg J."/>
            <person name="Bailao A.M."/>
            <person name="Brigido M.M."/>
            <person name="Ferreira M.E."/>
            <person name="Garcia A.M."/>
            <person name="Grynberg M."/>
            <person name="Gujja S."/>
            <person name="Heiman D.I."/>
            <person name="Henn M.R."/>
            <person name="Kodira C.D."/>
            <person name="Leon-Narvaez H."/>
            <person name="Longo L.V."/>
            <person name="Ma L.J."/>
            <person name="Malavazi I."/>
            <person name="Matsuo A.L."/>
            <person name="Morais F.V."/>
            <person name="Pereira M."/>
            <person name="Rodriguez-Brito S."/>
            <person name="Sakthikumar S."/>
            <person name="Salem-Izacc S.M."/>
            <person name="Sykes S.M."/>
            <person name="Teixeira M.M."/>
            <person name="Vallejo M.C."/>
            <person name="Walter M.E."/>
            <person name="Yandava C."/>
            <person name="Young S."/>
            <person name="Zeng Q."/>
            <person name="Zucker J."/>
            <person name="Felipe M.S."/>
            <person name="Goldman G.H."/>
            <person name="Haas B.J."/>
            <person name="McEwen J.G."/>
            <person name="Nino-Vega G."/>
            <person name="Puccia R."/>
            <person name="San-Blas G."/>
            <person name="Soares C.M."/>
            <person name="Birren B.W."/>
            <person name="Cuomo C.A."/>
        </authorList>
    </citation>
    <scope>NUCLEOTIDE SEQUENCE [LARGE SCALE GENOMIC DNA]</scope>
    <source>
        <strain evidence="10">ATCC MYA-826 / Pb01</strain>
    </source>
</reference>
<comment type="subcellular location">
    <subcellularLocation>
        <location evidence="1 7">Endoplasmic reticulum membrane</location>
        <topology evidence="1 7">Multi-pass membrane protein</topology>
    </subcellularLocation>
</comment>
<dbReference type="GO" id="GO:0005789">
    <property type="term" value="C:endoplasmic reticulum membrane"/>
    <property type="evidence" value="ECO:0007669"/>
    <property type="project" value="UniProtKB-SubCell"/>
</dbReference>
<dbReference type="HOGENOM" id="CLU_051898_7_0_1"/>
<dbReference type="InterPro" id="IPR007599">
    <property type="entry name" value="DER1"/>
</dbReference>
<feature type="transmembrane region" description="Helical" evidence="7">
    <location>
        <begin position="165"/>
        <end position="182"/>
    </location>
</feature>
<dbReference type="Proteomes" id="UP000002059">
    <property type="component" value="Partially assembled WGS sequence"/>
</dbReference>
<keyword evidence="6 7" id="KW-0472">Membrane</keyword>
<dbReference type="OMA" id="LWRCVTS"/>
<evidence type="ECO:0000256" key="2">
    <source>
        <dbReference type="ARBA" id="ARBA00008917"/>
    </source>
</evidence>
<dbReference type="GeneID" id="26971062"/>
<dbReference type="KEGG" id="pbl:PAAG_12387"/>
<evidence type="ECO:0000256" key="8">
    <source>
        <dbReference type="SAM" id="MobiDB-lite"/>
    </source>
</evidence>
<dbReference type="VEuPathDB" id="FungiDB:PAAG_12387"/>
<feature type="compositionally biased region" description="Low complexity" evidence="8">
    <location>
        <begin position="232"/>
        <end position="246"/>
    </location>
</feature>
<dbReference type="InterPro" id="IPR035952">
    <property type="entry name" value="Rhomboid-like_sf"/>
</dbReference>
<dbReference type="AlphaFoldDB" id="A0A0A2V0B9"/>
<sequence length="259" mass="28851">MDVFWAAPPVTRAITTAAFIESLLVYGGFITPLSIVFHTPFILKTLPEVWRLVTPFLLTGPGLEFVFDLYLLYRYGSGLERDSPLFSLPGDFFTYVVFVSTVIMLTAGLLLKSFIFTPALLIAFMYTYGQVNIGKKAHFFVIQIPVEFLPWANLVIIMVMKGWGAAQSAACGVVAAHLYEFLTRIYPTYGRGRTFIWTPVFVKRWFGAQRSNQANRTYGTYRRGDRAVQQAGGASTSSSGSGWFSGDSWNGRGVGRRLG</sequence>
<dbReference type="RefSeq" id="XP_015702524.1">
    <property type="nucleotide sequence ID" value="XM_015847881.1"/>
</dbReference>
<gene>
    <name evidence="9" type="ORF">PAAG_12387</name>
</gene>
<dbReference type="STRING" id="502779.A0A0A2V0B9"/>
<evidence type="ECO:0000256" key="6">
    <source>
        <dbReference type="ARBA" id="ARBA00023136"/>
    </source>
</evidence>
<name>A0A0A2V0B9_PARBA</name>
<dbReference type="Pfam" id="PF04511">
    <property type="entry name" value="DER1"/>
    <property type="match status" value="1"/>
</dbReference>
<keyword evidence="3 7" id="KW-0812">Transmembrane</keyword>
<dbReference type="PANTHER" id="PTHR11009">
    <property type="entry name" value="DER1-LIKE PROTEIN, DERLIN"/>
    <property type="match status" value="1"/>
</dbReference>
<organism evidence="9 10">
    <name type="scientific">Paracoccidioides lutzii (strain ATCC MYA-826 / Pb01)</name>
    <name type="common">Paracoccidioides brasiliensis</name>
    <dbReference type="NCBI Taxonomy" id="502779"/>
    <lineage>
        <taxon>Eukaryota</taxon>
        <taxon>Fungi</taxon>
        <taxon>Dikarya</taxon>
        <taxon>Ascomycota</taxon>
        <taxon>Pezizomycotina</taxon>
        <taxon>Eurotiomycetes</taxon>
        <taxon>Eurotiomycetidae</taxon>
        <taxon>Onygenales</taxon>
        <taxon>Ajellomycetaceae</taxon>
        <taxon>Paracoccidioides</taxon>
    </lineage>
</organism>
<dbReference type="SUPFAM" id="SSF144091">
    <property type="entry name" value="Rhomboid-like"/>
    <property type="match status" value="1"/>
</dbReference>
<keyword evidence="5 7" id="KW-1133">Transmembrane helix</keyword>
<comment type="function">
    <text evidence="7">May be involved in the degradation of misfolded endoplasmic reticulum (ER) luminal proteins.</text>
</comment>
<evidence type="ECO:0000313" key="9">
    <source>
        <dbReference type="EMBL" id="KGQ00958.1"/>
    </source>
</evidence>
<feature type="transmembrane region" description="Helical" evidence="7">
    <location>
        <begin position="12"/>
        <end position="37"/>
    </location>
</feature>
<keyword evidence="4 7" id="KW-0256">Endoplasmic reticulum</keyword>
<feature type="transmembrane region" description="Helical" evidence="7">
    <location>
        <begin position="92"/>
        <end position="125"/>
    </location>
</feature>
<evidence type="ECO:0000313" key="10">
    <source>
        <dbReference type="Proteomes" id="UP000002059"/>
    </source>
</evidence>
<evidence type="ECO:0000256" key="1">
    <source>
        <dbReference type="ARBA" id="ARBA00004477"/>
    </source>
</evidence>
<evidence type="ECO:0000256" key="5">
    <source>
        <dbReference type="ARBA" id="ARBA00022989"/>
    </source>
</evidence>
<proteinExistence type="inferred from homology"/>
<protein>
    <recommendedName>
        <fullName evidence="7">Derlin</fullName>
    </recommendedName>
</protein>
<comment type="similarity">
    <text evidence="2 7">Belongs to the derlin family.</text>
</comment>
<dbReference type="EMBL" id="KN294014">
    <property type="protein sequence ID" value="KGQ00958.1"/>
    <property type="molecule type" value="Genomic_DNA"/>
</dbReference>
<dbReference type="GO" id="GO:0006950">
    <property type="term" value="P:response to stress"/>
    <property type="evidence" value="ECO:0007669"/>
    <property type="project" value="UniProtKB-ARBA"/>
</dbReference>
<feature type="transmembrane region" description="Helical" evidence="7">
    <location>
        <begin position="49"/>
        <end position="72"/>
    </location>
</feature>
<feature type="region of interest" description="Disordered" evidence="8">
    <location>
        <begin position="226"/>
        <end position="246"/>
    </location>
</feature>
<evidence type="ECO:0000256" key="7">
    <source>
        <dbReference type="RuleBase" id="RU363059"/>
    </source>
</evidence>
<accession>A0A0A2V0B9</accession>
<evidence type="ECO:0000256" key="4">
    <source>
        <dbReference type="ARBA" id="ARBA00022824"/>
    </source>
</evidence>
<evidence type="ECO:0000256" key="3">
    <source>
        <dbReference type="ARBA" id="ARBA00022692"/>
    </source>
</evidence>
<dbReference type="OrthoDB" id="19102at2759"/>